<evidence type="ECO:0000256" key="1">
    <source>
        <dbReference type="ARBA" id="ARBA00001946"/>
    </source>
</evidence>
<dbReference type="RefSeq" id="WP_209971366.1">
    <property type="nucleotide sequence ID" value="NZ_JAGGLB010000005.1"/>
</dbReference>
<protein>
    <submittedName>
        <fullName evidence="5">8-oxo-dGTP pyrophosphatase MutT (NUDIX family)</fullName>
    </submittedName>
</protein>
<dbReference type="PRINTS" id="PR00502">
    <property type="entry name" value="NUDIXFAMILY"/>
</dbReference>
<comment type="caution">
    <text evidence="5">The sequence shown here is derived from an EMBL/GenBank/DDBJ whole genome shotgun (WGS) entry which is preliminary data.</text>
</comment>
<evidence type="ECO:0000313" key="5">
    <source>
        <dbReference type="EMBL" id="MBP1990613.1"/>
    </source>
</evidence>
<feature type="domain" description="Nudix hydrolase" evidence="4">
    <location>
        <begin position="16"/>
        <end position="148"/>
    </location>
</feature>
<comment type="similarity">
    <text evidence="3">Belongs to the Nudix hydrolase family.</text>
</comment>
<sequence length="149" mass="16759">MGYIQDIRKLVGTRPIIMAGVSIIVLNEQNEILLQKRSDSGDWGVIGGALELGESLEQAAVRELYEEAGLQTDDLKFICLLSGADMYYKYPHGDEIYNVVAVYETRDYTGEPCINDDEGLELKFFQLDAPIDNLNEMARKILSKSNYIT</sequence>
<dbReference type="Gene3D" id="3.90.79.10">
    <property type="entry name" value="Nucleoside Triphosphate Pyrophosphohydrolase"/>
    <property type="match status" value="1"/>
</dbReference>
<dbReference type="InterPro" id="IPR020476">
    <property type="entry name" value="Nudix_hydrolase"/>
</dbReference>
<dbReference type="SUPFAM" id="SSF55811">
    <property type="entry name" value="Nudix"/>
    <property type="match status" value="1"/>
</dbReference>
<evidence type="ECO:0000256" key="3">
    <source>
        <dbReference type="RuleBase" id="RU003476"/>
    </source>
</evidence>
<dbReference type="EMBL" id="JAGGLB010000005">
    <property type="protein sequence ID" value="MBP1990613.1"/>
    <property type="molecule type" value="Genomic_DNA"/>
</dbReference>
<dbReference type="InterPro" id="IPR000086">
    <property type="entry name" value="NUDIX_hydrolase_dom"/>
</dbReference>
<keyword evidence="2 3" id="KW-0378">Hydrolase</keyword>
<dbReference type="InterPro" id="IPR020084">
    <property type="entry name" value="NUDIX_hydrolase_CS"/>
</dbReference>
<dbReference type="CDD" id="cd04677">
    <property type="entry name" value="NUDIX_Hydrolase"/>
    <property type="match status" value="1"/>
</dbReference>
<dbReference type="Proteomes" id="UP001519287">
    <property type="component" value="Unassembled WGS sequence"/>
</dbReference>
<evidence type="ECO:0000313" key="6">
    <source>
        <dbReference type="Proteomes" id="UP001519287"/>
    </source>
</evidence>
<organism evidence="5 6">
    <name type="scientific">Paenibacillus eucommiae</name>
    <dbReference type="NCBI Taxonomy" id="1355755"/>
    <lineage>
        <taxon>Bacteria</taxon>
        <taxon>Bacillati</taxon>
        <taxon>Bacillota</taxon>
        <taxon>Bacilli</taxon>
        <taxon>Bacillales</taxon>
        <taxon>Paenibacillaceae</taxon>
        <taxon>Paenibacillus</taxon>
    </lineage>
</organism>
<name>A0ABS4ISW6_9BACL</name>
<evidence type="ECO:0000256" key="2">
    <source>
        <dbReference type="ARBA" id="ARBA00022801"/>
    </source>
</evidence>
<dbReference type="PROSITE" id="PS00893">
    <property type="entry name" value="NUDIX_BOX"/>
    <property type="match status" value="1"/>
</dbReference>
<proteinExistence type="inferred from homology"/>
<dbReference type="Pfam" id="PF00293">
    <property type="entry name" value="NUDIX"/>
    <property type="match status" value="1"/>
</dbReference>
<dbReference type="InterPro" id="IPR015797">
    <property type="entry name" value="NUDIX_hydrolase-like_dom_sf"/>
</dbReference>
<dbReference type="PROSITE" id="PS51462">
    <property type="entry name" value="NUDIX"/>
    <property type="match status" value="1"/>
</dbReference>
<dbReference type="PANTHER" id="PTHR43046:SF2">
    <property type="entry name" value="8-OXO-DGTP DIPHOSPHATASE-RELATED"/>
    <property type="match status" value="1"/>
</dbReference>
<evidence type="ECO:0000259" key="4">
    <source>
        <dbReference type="PROSITE" id="PS51462"/>
    </source>
</evidence>
<comment type="cofactor">
    <cofactor evidence="1">
        <name>Mg(2+)</name>
        <dbReference type="ChEBI" id="CHEBI:18420"/>
    </cofactor>
</comment>
<reference evidence="5 6" key="1">
    <citation type="submission" date="2021-03" db="EMBL/GenBank/DDBJ databases">
        <title>Genomic Encyclopedia of Type Strains, Phase IV (KMG-IV): sequencing the most valuable type-strain genomes for metagenomic binning, comparative biology and taxonomic classification.</title>
        <authorList>
            <person name="Goeker M."/>
        </authorList>
    </citation>
    <scope>NUCLEOTIDE SEQUENCE [LARGE SCALE GENOMIC DNA]</scope>
    <source>
        <strain evidence="5 6">DSM 26048</strain>
    </source>
</reference>
<dbReference type="PANTHER" id="PTHR43046">
    <property type="entry name" value="GDP-MANNOSE MANNOSYL HYDROLASE"/>
    <property type="match status" value="1"/>
</dbReference>
<accession>A0ABS4ISW6</accession>
<keyword evidence="6" id="KW-1185">Reference proteome</keyword>
<gene>
    <name evidence="5" type="ORF">J2Z66_002219</name>
</gene>